<keyword evidence="4 9" id="KW-0349">Heme</keyword>
<dbReference type="SUPFAM" id="SSF48264">
    <property type="entry name" value="Cytochrome P450"/>
    <property type="match status" value="1"/>
</dbReference>
<protein>
    <submittedName>
        <fullName evidence="10">Cytochrome p450</fullName>
    </submittedName>
</protein>
<proteinExistence type="inferred from homology"/>
<evidence type="ECO:0000256" key="9">
    <source>
        <dbReference type="PIRSR" id="PIRSR602401-1"/>
    </source>
</evidence>
<keyword evidence="7 9" id="KW-0408">Iron</keyword>
<keyword evidence="11" id="KW-1185">Reference proteome</keyword>
<gene>
    <name evidence="10" type="ORF">Moror_7470</name>
</gene>
<dbReference type="GO" id="GO:0004497">
    <property type="term" value="F:monooxygenase activity"/>
    <property type="evidence" value="ECO:0007669"/>
    <property type="project" value="UniProtKB-KW"/>
</dbReference>
<evidence type="ECO:0000313" key="11">
    <source>
        <dbReference type="Proteomes" id="UP000017559"/>
    </source>
</evidence>
<dbReference type="HOGENOM" id="CLU_001570_2_3_1"/>
<dbReference type="KEGG" id="mrr:Moror_7470"/>
<dbReference type="InterPro" id="IPR036396">
    <property type="entry name" value="Cyt_P450_sf"/>
</dbReference>
<dbReference type="AlphaFoldDB" id="V2X9U8"/>
<dbReference type="PRINTS" id="PR00463">
    <property type="entry name" value="EP450I"/>
</dbReference>
<comment type="pathway">
    <text evidence="2">Secondary metabolite biosynthesis.</text>
</comment>
<keyword evidence="8" id="KW-0503">Monooxygenase</keyword>
<evidence type="ECO:0000256" key="4">
    <source>
        <dbReference type="ARBA" id="ARBA00022617"/>
    </source>
</evidence>
<organism evidence="10 11">
    <name type="scientific">Moniliophthora roreri (strain MCA 2997)</name>
    <name type="common">Cocoa frosty pod rot fungus</name>
    <name type="synonym">Crinipellis roreri</name>
    <dbReference type="NCBI Taxonomy" id="1381753"/>
    <lineage>
        <taxon>Eukaryota</taxon>
        <taxon>Fungi</taxon>
        <taxon>Dikarya</taxon>
        <taxon>Basidiomycota</taxon>
        <taxon>Agaricomycotina</taxon>
        <taxon>Agaricomycetes</taxon>
        <taxon>Agaricomycetidae</taxon>
        <taxon>Agaricales</taxon>
        <taxon>Marasmiineae</taxon>
        <taxon>Marasmiaceae</taxon>
        <taxon>Moniliophthora</taxon>
    </lineage>
</organism>
<dbReference type="CDD" id="cd11065">
    <property type="entry name" value="CYP64-like"/>
    <property type="match status" value="1"/>
</dbReference>
<evidence type="ECO:0000256" key="8">
    <source>
        <dbReference type="ARBA" id="ARBA00023033"/>
    </source>
</evidence>
<evidence type="ECO:0000313" key="10">
    <source>
        <dbReference type="EMBL" id="ESK95958.1"/>
    </source>
</evidence>
<evidence type="ECO:0000256" key="1">
    <source>
        <dbReference type="ARBA" id="ARBA00001971"/>
    </source>
</evidence>
<dbReference type="Gene3D" id="1.10.630.10">
    <property type="entry name" value="Cytochrome P450"/>
    <property type="match status" value="1"/>
</dbReference>
<evidence type="ECO:0000256" key="2">
    <source>
        <dbReference type="ARBA" id="ARBA00005179"/>
    </source>
</evidence>
<dbReference type="PRINTS" id="PR00385">
    <property type="entry name" value="P450"/>
</dbReference>
<dbReference type="InterPro" id="IPR050364">
    <property type="entry name" value="Cytochrome_P450_fung"/>
</dbReference>
<name>V2X9U8_MONRO</name>
<dbReference type="Proteomes" id="UP000017559">
    <property type="component" value="Unassembled WGS sequence"/>
</dbReference>
<dbReference type="EMBL" id="AWSO01000056">
    <property type="protein sequence ID" value="ESK95958.1"/>
    <property type="molecule type" value="Genomic_DNA"/>
</dbReference>
<sequence length="503" mass="56619">MSGLGIYTATVSFLLIIVVLKKLFSRHSNENYPPGPPGRVFIGNLREIPDKKPWLAYTEWAKNYGELMHLQAMGDHIVILSSADAANDLLEKRTRIYSGRPYEDVAITVGWGFNIGLQSYSDTWRRSRRMFQQILRPDAVVQLRPVIQECIGIFMQNLIESPEKFMDHIAVLSGGLALKTMYGITVKSEEDTLISIAKSAAESGDKIFAPHFIAILKCCPFIMSVPRWVPVLGHARRHIEFSQNLLDGIRELPLQQAQKSMESGVPNDGVAVRLLRDTDPGDVERIRLIKDVASLTYFAGADTTLSSTGTFFLAMAKNTQAQQRAQQEIDAIVGRGRLPTLDDRRSLPYVEAIYREVMRWYPALPIGVPHMATKPDSYKGYYIPQGTIVFSNIWAMSHDEDIYPEPHKFKPERFLNTSGNINDVLAYGFGRRVCVGRHLADTVLWLTFASVLACFDIRKEKDEQGNEIDIPEHYSDGPGLFSHPLPFRCNITPRYAGVESLIA</sequence>
<comment type="cofactor">
    <cofactor evidence="1 9">
        <name>heme</name>
        <dbReference type="ChEBI" id="CHEBI:30413"/>
    </cofactor>
</comment>
<dbReference type="PANTHER" id="PTHR46300">
    <property type="entry name" value="P450, PUTATIVE (EUROFUNG)-RELATED-RELATED"/>
    <property type="match status" value="1"/>
</dbReference>
<dbReference type="Pfam" id="PF00067">
    <property type="entry name" value="p450"/>
    <property type="match status" value="1"/>
</dbReference>
<feature type="binding site" description="axial binding residue" evidence="9">
    <location>
        <position position="434"/>
    </location>
    <ligand>
        <name>heme</name>
        <dbReference type="ChEBI" id="CHEBI:30413"/>
    </ligand>
    <ligandPart>
        <name>Fe</name>
        <dbReference type="ChEBI" id="CHEBI:18248"/>
    </ligandPart>
</feature>
<dbReference type="GO" id="GO:0020037">
    <property type="term" value="F:heme binding"/>
    <property type="evidence" value="ECO:0007669"/>
    <property type="project" value="InterPro"/>
</dbReference>
<dbReference type="GO" id="GO:0005506">
    <property type="term" value="F:iron ion binding"/>
    <property type="evidence" value="ECO:0007669"/>
    <property type="project" value="InterPro"/>
</dbReference>
<evidence type="ECO:0000256" key="6">
    <source>
        <dbReference type="ARBA" id="ARBA00023002"/>
    </source>
</evidence>
<keyword evidence="6" id="KW-0560">Oxidoreductase</keyword>
<evidence type="ECO:0000256" key="3">
    <source>
        <dbReference type="ARBA" id="ARBA00010617"/>
    </source>
</evidence>
<comment type="caution">
    <text evidence="10">The sequence shown here is derived from an EMBL/GenBank/DDBJ whole genome shotgun (WGS) entry which is preliminary data.</text>
</comment>
<dbReference type="InterPro" id="IPR002401">
    <property type="entry name" value="Cyt_P450_E_grp-I"/>
</dbReference>
<dbReference type="GO" id="GO:0016705">
    <property type="term" value="F:oxidoreductase activity, acting on paired donors, with incorporation or reduction of molecular oxygen"/>
    <property type="evidence" value="ECO:0007669"/>
    <property type="project" value="InterPro"/>
</dbReference>
<dbReference type="PANTHER" id="PTHR46300:SF7">
    <property type="entry name" value="P450, PUTATIVE (EUROFUNG)-RELATED"/>
    <property type="match status" value="1"/>
</dbReference>
<evidence type="ECO:0000256" key="7">
    <source>
        <dbReference type="ARBA" id="ARBA00023004"/>
    </source>
</evidence>
<keyword evidence="5 9" id="KW-0479">Metal-binding</keyword>
<reference evidence="10 11" key="1">
    <citation type="journal article" date="2014" name="BMC Genomics">
        <title>Genome and secretome analysis of the hemibiotrophic fungal pathogen, Moniliophthora roreri, which causes frosty pod rot disease of cacao: mechanisms of the biotrophic and necrotrophic phases.</title>
        <authorList>
            <person name="Meinhardt L.W."/>
            <person name="Costa G.G.L."/>
            <person name="Thomazella D.P.T."/>
            <person name="Teixeira P.J.P.L."/>
            <person name="Carazzolle M.F."/>
            <person name="Schuster S.C."/>
            <person name="Carlson J.E."/>
            <person name="Guiltinan M.J."/>
            <person name="Mieczkowski P."/>
            <person name="Farmer A."/>
            <person name="Ramaraj T."/>
            <person name="Crozier J."/>
            <person name="Davis R.E."/>
            <person name="Shao J."/>
            <person name="Melnick R.L."/>
            <person name="Pereira G.A.G."/>
            <person name="Bailey B.A."/>
        </authorList>
    </citation>
    <scope>NUCLEOTIDE SEQUENCE [LARGE SCALE GENOMIC DNA]</scope>
    <source>
        <strain evidence="10 11">MCA 2997</strain>
    </source>
</reference>
<comment type="similarity">
    <text evidence="3">Belongs to the cytochrome P450 family.</text>
</comment>
<dbReference type="InterPro" id="IPR001128">
    <property type="entry name" value="Cyt_P450"/>
</dbReference>
<dbReference type="OrthoDB" id="2789670at2759"/>
<evidence type="ECO:0000256" key="5">
    <source>
        <dbReference type="ARBA" id="ARBA00022723"/>
    </source>
</evidence>
<accession>V2X9U8</accession>